<dbReference type="GO" id="GO:0004930">
    <property type="term" value="F:G protein-coupled receptor activity"/>
    <property type="evidence" value="ECO:0007669"/>
    <property type="project" value="InterPro"/>
</dbReference>
<keyword evidence="6" id="KW-0325">Glycoprotein</keyword>
<organism evidence="9 10">
    <name type="scientific">Ridgeia piscesae</name>
    <name type="common">Tubeworm</name>
    <dbReference type="NCBI Taxonomy" id="27915"/>
    <lineage>
        <taxon>Eukaryota</taxon>
        <taxon>Metazoa</taxon>
        <taxon>Spiralia</taxon>
        <taxon>Lophotrochozoa</taxon>
        <taxon>Annelida</taxon>
        <taxon>Polychaeta</taxon>
        <taxon>Sedentaria</taxon>
        <taxon>Canalipalpata</taxon>
        <taxon>Sabellida</taxon>
        <taxon>Siboglinidae</taxon>
        <taxon>Ridgeia</taxon>
    </lineage>
</organism>
<dbReference type="SUPFAM" id="SSF53822">
    <property type="entry name" value="Periplasmic binding protein-like I"/>
    <property type="match status" value="1"/>
</dbReference>
<keyword evidence="7" id="KW-0732">Signal</keyword>
<dbReference type="Gene3D" id="3.40.50.2300">
    <property type="match status" value="1"/>
</dbReference>
<name>A0AAD9UGP3_RIDPI</name>
<dbReference type="PANTHER" id="PTHR24060">
    <property type="entry name" value="METABOTROPIC GLUTAMATE RECEPTOR"/>
    <property type="match status" value="1"/>
</dbReference>
<feature type="chain" id="PRO_5042236367" description="Receptor ligand binding region domain-containing protein" evidence="7">
    <location>
        <begin position="26"/>
        <end position="163"/>
    </location>
</feature>
<evidence type="ECO:0000256" key="3">
    <source>
        <dbReference type="ARBA" id="ARBA00022989"/>
    </source>
</evidence>
<evidence type="ECO:0000313" key="9">
    <source>
        <dbReference type="EMBL" id="KAK2188807.1"/>
    </source>
</evidence>
<dbReference type="Pfam" id="PF01094">
    <property type="entry name" value="ANF_receptor"/>
    <property type="match status" value="1"/>
</dbReference>
<keyword evidence="4" id="KW-0472">Membrane</keyword>
<dbReference type="GO" id="GO:0016020">
    <property type="term" value="C:membrane"/>
    <property type="evidence" value="ECO:0007669"/>
    <property type="project" value="UniProtKB-SubCell"/>
</dbReference>
<evidence type="ECO:0000256" key="5">
    <source>
        <dbReference type="ARBA" id="ARBA00023170"/>
    </source>
</evidence>
<dbReference type="Proteomes" id="UP001209878">
    <property type="component" value="Unassembled WGS sequence"/>
</dbReference>
<feature type="signal peptide" evidence="7">
    <location>
        <begin position="1"/>
        <end position="25"/>
    </location>
</feature>
<reference evidence="9" key="1">
    <citation type="journal article" date="2023" name="Mol. Biol. Evol.">
        <title>Third-Generation Sequencing Reveals the Adaptive Role of the Epigenome in Three Deep-Sea Polychaetes.</title>
        <authorList>
            <person name="Perez M."/>
            <person name="Aroh O."/>
            <person name="Sun Y."/>
            <person name="Lan Y."/>
            <person name="Juniper S.K."/>
            <person name="Young C.R."/>
            <person name="Angers B."/>
            <person name="Qian P.Y."/>
        </authorList>
    </citation>
    <scope>NUCLEOTIDE SEQUENCE</scope>
    <source>
        <strain evidence="9">R07B-5</strain>
    </source>
</reference>
<sequence>MGRRDACETALRMLTLCVLTRALDAYFGDTKAEFIKLPGDIIVGGLFPMHEKGTGGRICGAIKEHKGIQRVEAMLYAIDKINSDPRILPNITLGVHILDTCLRDTYALEQSLEFIMPHMRTLDASRYQCASGVLPGLTRSKPVAGVIGAAASPVSIMVLKLNQ</sequence>
<dbReference type="EMBL" id="JAODUO010000122">
    <property type="protein sequence ID" value="KAK2188807.1"/>
    <property type="molecule type" value="Genomic_DNA"/>
</dbReference>
<comment type="caution">
    <text evidence="9">The sequence shown here is derived from an EMBL/GenBank/DDBJ whole genome shotgun (WGS) entry which is preliminary data.</text>
</comment>
<comment type="subcellular location">
    <subcellularLocation>
        <location evidence="1">Membrane</location>
        <topology evidence="1">Multi-pass membrane protein</topology>
    </subcellularLocation>
</comment>
<gene>
    <name evidence="9" type="ORF">NP493_121g06010</name>
</gene>
<dbReference type="AlphaFoldDB" id="A0AAD9UGP3"/>
<evidence type="ECO:0000256" key="1">
    <source>
        <dbReference type="ARBA" id="ARBA00004141"/>
    </source>
</evidence>
<dbReference type="InterPro" id="IPR050726">
    <property type="entry name" value="mGluR"/>
</dbReference>
<evidence type="ECO:0000256" key="7">
    <source>
        <dbReference type="SAM" id="SignalP"/>
    </source>
</evidence>
<evidence type="ECO:0000259" key="8">
    <source>
        <dbReference type="Pfam" id="PF01094"/>
    </source>
</evidence>
<dbReference type="InterPro" id="IPR001828">
    <property type="entry name" value="ANF_lig-bd_rcpt"/>
</dbReference>
<evidence type="ECO:0000313" key="10">
    <source>
        <dbReference type="Proteomes" id="UP001209878"/>
    </source>
</evidence>
<keyword evidence="10" id="KW-1185">Reference proteome</keyword>
<dbReference type="InterPro" id="IPR028082">
    <property type="entry name" value="Peripla_BP_I"/>
</dbReference>
<keyword evidence="2" id="KW-0812">Transmembrane</keyword>
<proteinExistence type="predicted"/>
<protein>
    <recommendedName>
        <fullName evidence="8">Receptor ligand binding region domain-containing protein</fullName>
    </recommendedName>
</protein>
<keyword evidence="3" id="KW-1133">Transmembrane helix</keyword>
<evidence type="ECO:0000256" key="4">
    <source>
        <dbReference type="ARBA" id="ARBA00023136"/>
    </source>
</evidence>
<evidence type="ECO:0000256" key="6">
    <source>
        <dbReference type="ARBA" id="ARBA00023180"/>
    </source>
</evidence>
<accession>A0AAD9UGP3</accession>
<keyword evidence="5" id="KW-0675">Receptor</keyword>
<dbReference type="InterPro" id="IPR000337">
    <property type="entry name" value="GPCR_3"/>
</dbReference>
<dbReference type="PRINTS" id="PR00248">
    <property type="entry name" value="GPCRMGR"/>
</dbReference>
<feature type="domain" description="Receptor ligand binding region" evidence="8">
    <location>
        <begin position="71"/>
        <end position="159"/>
    </location>
</feature>
<evidence type="ECO:0000256" key="2">
    <source>
        <dbReference type="ARBA" id="ARBA00022692"/>
    </source>
</evidence>